<name>A0A2P2NZ03_RHIMU</name>
<dbReference type="AlphaFoldDB" id="A0A2P2NZ03"/>
<accession>A0A2P2NZ03</accession>
<sequence length="45" mass="5343">MELEWFSHLILCNCLKAYIWYIFNLEAARTSHLWSASQKKTLLAV</sequence>
<proteinExistence type="predicted"/>
<reference evidence="1" key="1">
    <citation type="submission" date="2018-02" db="EMBL/GenBank/DDBJ databases">
        <title>Rhizophora mucronata_Transcriptome.</title>
        <authorList>
            <person name="Meera S.P."/>
            <person name="Sreeshan A."/>
            <person name="Augustine A."/>
        </authorList>
    </citation>
    <scope>NUCLEOTIDE SEQUENCE</scope>
    <source>
        <tissue evidence="1">Leaf</tissue>
    </source>
</reference>
<protein>
    <submittedName>
        <fullName evidence="1">Uncharacterized protein</fullName>
    </submittedName>
</protein>
<evidence type="ECO:0000313" key="1">
    <source>
        <dbReference type="EMBL" id="MBX47682.1"/>
    </source>
</evidence>
<dbReference type="EMBL" id="GGEC01067198">
    <property type="protein sequence ID" value="MBX47682.1"/>
    <property type="molecule type" value="Transcribed_RNA"/>
</dbReference>
<organism evidence="1">
    <name type="scientific">Rhizophora mucronata</name>
    <name type="common">Asiatic mangrove</name>
    <dbReference type="NCBI Taxonomy" id="61149"/>
    <lineage>
        <taxon>Eukaryota</taxon>
        <taxon>Viridiplantae</taxon>
        <taxon>Streptophyta</taxon>
        <taxon>Embryophyta</taxon>
        <taxon>Tracheophyta</taxon>
        <taxon>Spermatophyta</taxon>
        <taxon>Magnoliopsida</taxon>
        <taxon>eudicotyledons</taxon>
        <taxon>Gunneridae</taxon>
        <taxon>Pentapetalae</taxon>
        <taxon>rosids</taxon>
        <taxon>fabids</taxon>
        <taxon>Malpighiales</taxon>
        <taxon>Rhizophoraceae</taxon>
        <taxon>Rhizophora</taxon>
    </lineage>
</organism>